<dbReference type="RefSeq" id="WP_385939821.1">
    <property type="nucleotide sequence ID" value="NZ_JBHSOZ010000003.1"/>
</dbReference>
<dbReference type="InterPro" id="IPR011330">
    <property type="entry name" value="Glyco_hydro/deAcase_b/a-brl"/>
</dbReference>
<evidence type="ECO:0000256" key="1">
    <source>
        <dbReference type="SAM" id="MobiDB-lite"/>
    </source>
</evidence>
<dbReference type="PANTHER" id="PTHR10587:SF125">
    <property type="entry name" value="POLYSACCHARIDE DEACETYLASE YHEN-RELATED"/>
    <property type="match status" value="1"/>
</dbReference>
<evidence type="ECO:0000313" key="5">
    <source>
        <dbReference type="Proteomes" id="UP001596142"/>
    </source>
</evidence>
<dbReference type="Pfam" id="PF01522">
    <property type="entry name" value="Polysacc_deac_1"/>
    <property type="match status" value="1"/>
</dbReference>
<dbReference type="Gene3D" id="3.20.20.370">
    <property type="entry name" value="Glycoside hydrolase/deacetylase"/>
    <property type="match status" value="1"/>
</dbReference>
<organism evidence="4 5">
    <name type="scientific">Thalassorhabdus alkalitolerans</name>
    <dbReference type="NCBI Taxonomy" id="2282697"/>
    <lineage>
        <taxon>Bacteria</taxon>
        <taxon>Bacillati</taxon>
        <taxon>Bacillota</taxon>
        <taxon>Bacilli</taxon>
        <taxon>Bacillales</taxon>
        <taxon>Bacillaceae</taxon>
        <taxon>Thalassorhabdus</taxon>
    </lineage>
</organism>
<dbReference type="InterPro" id="IPR050248">
    <property type="entry name" value="Polysacc_deacetylase_ArnD"/>
</dbReference>
<sequence length="272" mass="30490">MIRKICERLAVFLVCLLFSLGFVSSLAAAPQPEDPEDIPQLEGGPEYAERDPSPVDIGILHQQYPETVIYRGSHDVSQVALTFDDGPDPRFTPEILDILQEFDVPATFFVLGARAERYPETILRMENEGHVIGNHTFWHPNLVVEGIGRLDWELPQAEQVIEETVGYRPLLFRAPYGNLNEDIVERLADFGNVAVGWTVDSQDWRQLSGDEIAANVLTNTQPGDVILMHDGGNWDQDLTGTVESLRTIIPELQAQGIEFVTIPEMFNIPRAK</sequence>
<dbReference type="CDD" id="cd10917">
    <property type="entry name" value="CE4_NodB_like_6s_7s"/>
    <property type="match status" value="1"/>
</dbReference>
<dbReference type="EMBL" id="JBHSOZ010000003">
    <property type="protein sequence ID" value="MFC5712619.1"/>
    <property type="molecule type" value="Genomic_DNA"/>
</dbReference>
<dbReference type="PANTHER" id="PTHR10587">
    <property type="entry name" value="GLYCOSYL TRANSFERASE-RELATED"/>
    <property type="match status" value="1"/>
</dbReference>
<keyword evidence="4" id="KW-0378">Hydrolase</keyword>
<dbReference type="PROSITE" id="PS51677">
    <property type="entry name" value="NODB"/>
    <property type="match status" value="1"/>
</dbReference>
<proteinExistence type="predicted"/>
<reference evidence="5" key="1">
    <citation type="journal article" date="2019" name="Int. J. Syst. Evol. Microbiol.">
        <title>The Global Catalogue of Microorganisms (GCM) 10K type strain sequencing project: providing services to taxonomists for standard genome sequencing and annotation.</title>
        <authorList>
            <consortium name="The Broad Institute Genomics Platform"/>
            <consortium name="The Broad Institute Genome Sequencing Center for Infectious Disease"/>
            <person name="Wu L."/>
            <person name="Ma J."/>
        </authorList>
    </citation>
    <scope>NUCLEOTIDE SEQUENCE [LARGE SCALE GENOMIC DNA]</scope>
    <source>
        <strain evidence="5">CECT 7184</strain>
    </source>
</reference>
<evidence type="ECO:0000313" key="4">
    <source>
        <dbReference type="EMBL" id="MFC5712619.1"/>
    </source>
</evidence>
<accession>A0ABW0YQI0</accession>
<keyword evidence="2" id="KW-0732">Signal</keyword>
<dbReference type="SUPFAM" id="SSF88713">
    <property type="entry name" value="Glycoside hydrolase/deacetylase"/>
    <property type="match status" value="1"/>
</dbReference>
<gene>
    <name evidence="4" type="ORF">ACFPU1_07485</name>
</gene>
<keyword evidence="5" id="KW-1185">Reference proteome</keyword>
<name>A0ABW0YQI0_9BACI</name>
<dbReference type="InterPro" id="IPR002509">
    <property type="entry name" value="NODB_dom"/>
</dbReference>
<feature type="domain" description="NodB homology" evidence="3">
    <location>
        <begin position="77"/>
        <end position="260"/>
    </location>
</feature>
<feature type="region of interest" description="Disordered" evidence="1">
    <location>
        <begin position="29"/>
        <end position="49"/>
    </location>
</feature>
<evidence type="ECO:0000256" key="2">
    <source>
        <dbReference type="SAM" id="SignalP"/>
    </source>
</evidence>
<evidence type="ECO:0000259" key="3">
    <source>
        <dbReference type="PROSITE" id="PS51677"/>
    </source>
</evidence>
<feature type="chain" id="PRO_5046557282" evidence="2">
    <location>
        <begin position="28"/>
        <end position="272"/>
    </location>
</feature>
<dbReference type="EC" id="3.-.-.-" evidence="4"/>
<feature type="signal peptide" evidence="2">
    <location>
        <begin position="1"/>
        <end position="27"/>
    </location>
</feature>
<dbReference type="Proteomes" id="UP001596142">
    <property type="component" value="Unassembled WGS sequence"/>
</dbReference>
<dbReference type="GO" id="GO:0016787">
    <property type="term" value="F:hydrolase activity"/>
    <property type="evidence" value="ECO:0007669"/>
    <property type="project" value="UniProtKB-KW"/>
</dbReference>
<protein>
    <submittedName>
        <fullName evidence="4">Polysaccharide deacetylase family protein</fullName>
        <ecNumber evidence="4">3.-.-.-</ecNumber>
    </submittedName>
</protein>
<comment type="caution">
    <text evidence="4">The sequence shown here is derived from an EMBL/GenBank/DDBJ whole genome shotgun (WGS) entry which is preliminary data.</text>
</comment>